<dbReference type="InterPro" id="IPR000811">
    <property type="entry name" value="Glyco_trans_35"/>
</dbReference>
<dbReference type="PANTHER" id="PTHR42655">
    <property type="entry name" value="GLYCOGEN PHOSPHORYLASE"/>
    <property type="match status" value="1"/>
</dbReference>
<organism evidence="2 3">
    <name type="scientific">candidate division MSBL1 archaeon SCGC-AAA259E19</name>
    <dbReference type="NCBI Taxonomy" id="1698264"/>
    <lineage>
        <taxon>Archaea</taxon>
        <taxon>Methanobacteriati</taxon>
        <taxon>Methanobacteriota</taxon>
        <taxon>candidate division MSBL1</taxon>
    </lineage>
</organism>
<keyword evidence="3" id="KW-1185">Reference proteome</keyword>
<comment type="similarity">
    <text evidence="1">Belongs to the glycogen phosphorylase family.</text>
</comment>
<dbReference type="SUPFAM" id="SSF53756">
    <property type="entry name" value="UDP-Glycosyltransferase/glycogen phosphorylase"/>
    <property type="match status" value="1"/>
</dbReference>
<sequence>MKGMYTSSLKKKVAYFTMEIALDPEIHTYSGGLGVLAGDTLRSFADLEVPAVGVTQLNDEGYTRQELSDEGDQIDSKNEWEPEAYLERIPETTTVEIEDKEVKIGAWKKTVESSHHDHSVPILFLDTDLEENEDQFREITKRLYGGDQRYRLFQEIILGIGGCRILDEIGHEIETYHMNESHSSLLALELLKRHDMEEERVKDLCVFTTHTPEGAGHDRFNYDLVEEVLGDYIPVPKLKELSQEDNLHMTKLALNLSGYINAVSKRHEEVTREMFPDYSIDSITNGVHIPRWVSPSFGELYDEYISGWRKDPYKLKHAGRIPGEELWDAHSEEKSKLIEYVEKNTGIDMNDYIFTIGFARRAAPYKRANLIFHDVERLKQIAKDVGEFQVLFAGKAHPQGEMSKEMIKKVNSRIRDLREDIKMAYLENYNIELGAMMTSGVDLWLNTPERGREACGTSGMKASCNGVPQLSTLDGWWIEGHLEGVTGWKIGLDPEEKSEKADEIDAKDLYETLEEKILPKYYADKKKWIEIMKNSISFNASYYNTHRMVREYFLNAYS</sequence>
<reference evidence="2 3" key="1">
    <citation type="journal article" date="2016" name="Sci. Rep.">
        <title>Metabolic traits of an uncultured archaeal lineage -MSBL1- from brine pools of the Red Sea.</title>
        <authorList>
            <person name="Mwirichia R."/>
            <person name="Alam I."/>
            <person name="Rashid M."/>
            <person name="Vinu M."/>
            <person name="Ba-Alawi W."/>
            <person name="Anthony Kamau A."/>
            <person name="Kamanda Ngugi D."/>
            <person name="Goker M."/>
            <person name="Klenk H.P."/>
            <person name="Bajic V."/>
            <person name="Stingl U."/>
        </authorList>
    </citation>
    <scope>NUCLEOTIDE SEQUENCE [LARGE SCALE GENOMIC DNA]</scope>
    <source>
        <strain evidence="2">SCGC-AAA259E19</strain>
    </source>
</reference>
<gene>
    <name evidence="2" type="ORF">AKJ65_03010</name>
</gene>
<evidence type="ECO:0008006" key="4">
    <source>
        <dbReference type="Google" id="ProtNLM"/>
    </source>
</evidence>
<dbReference type="InterPro" id="IPR011834">
    <property type="entry name" value="Agluc_phsphrylas"/>
</dbReference>
<dbReference type="AlphaFoldDB" id="A0A133ULC0"/>
<dbReference type="Proteomes" id="UP000070284">
    <property type="component" value="Unassembled WGS sequence"/>
</dbReference>
<comment type="caution">
    <text evidence="2">The sequence shown here is derived from an EMBL/GenBank/DDBJ whole genome shotgun (WGS) entry which is preliminary data.</text>
</comment>
<dbReference type="NCBIfam" id="TIGR02094">
    <property type="entry name" value="more_P_ylases"/>
    <property type="match status" value="1"/>
</dbReference>
<protein>
    <recommendedName>
        <fullName evidence="4">Alpha-glucan phosphorylase</fullName>
    </recommendedName>
</protein>
<evidence type="ECO:0000313" key="3">
    <source>
        <dbReference type="Proteomes" id="UP000070284"/>
    </source>
</evidence>
<dbReference type="GO" id="GO:0008184">
    <property type="term" value="F:glycogen phosphorylase activity"/>
    <property type="evidence" value="ECO:0007669"/>
    <property type="project" value="InterPro"/>
</dbReference>
<evidence type="ECO:0000313" key="2">
    <source>
        <dbReference type="EMBL" id="KXA94930.1"/>
    </source>
</evidence>
<accession>A0A133ULC0</accession>
<dbReference type="PATRIC" id="fig|1698264.3.peg.1193"/>
<dbReference type="EMBL" id="LHXO01000032">
    <property type="protein sequence ID" value="KXA94930.1"/>
    <property type="molecule type" value="Genomic_DNA"/>
</dbReference>
<proteinExistence type="inferred from homology"/>
<name>A0A133ULC0_9EURY</name>
<dbReference type="GO" id="GO:0030170">
    <property type="term" value="F:pyridoxal phosphate binding"/>
    <property type="evidence" value="ECO:0007669"/>
    <property type="project" value="InterPro"/>
</dbReference>
<dbReference type="Pfam" id="PF00343">
    <property type="entry name" value="Phosphorylase"/>
    <property type="match status" value="1"/>
</dbReference>
<dbReference type="Gene3D" id="3.40.50.2000">
    <property type="entry name" value="Glycogen Phosphorylase B"/>
    <property type="match status" value="3"/>
</dbReference>
<evidence type="ECO:0000256" key="1">
    <source>
        <dbReference type="ARBA" id="ARBA00006047"/>
    </source>
</evidence>
<dbReference type="GO" id="GO:0005975">
    <property type="term" value="P:carbohydrate metabolic process"/>
    <property type="evidence" value="ECO:0007669"/>
    <property type="project" value="InterPro"/>
</dbReference>
<dbReference type="InterPro" id="IPR052182">
    <property type="entry name" value="Glycogen/Maltodextrin_Phosph"/>
</dbReference>
<dbReference type="PANTHER" id="PTHR42655:SF1">
    <property type="entry name" value="GLYCOGEN PHOSPHORYLASE"/>
    <property type="match status" value="1"/>
</dbReference>